<accession>A0A848HGR4</accession>
<dbReference type="Pfam" id="PF20129">
    <property type="entry name" value="DUF6519"/>
    <property type="match status" value="1"/>
</dbReference>
<protein>
    <submittedName>
        <fullName evidence="1">Uncharacterized protein</fullName>
    </submittedName>
</protein>
<proteinExistence type="predicted"/>
<evidence type="ECO:0000313" key="1">
    <source>
        <dbReference type="EMBL" id="NML46858.1"/>
    </source>
</evidence>
<evidence type="ECO:0000313" key="2">
    <source>
        <dbReference type="Proteomes" id="UP000541185"/>
    </source>
</evidence>
<reference evidence="1 2" key="1">
    <citation type="submission" date="2020-04" db="EMBL/GenBank/DDBJ databases">
        <title>Ramlibacter sp. G-1-2-2 isolated from soil.</title>
        <authorList>
            <person name="Dahal R.H."/>
        </authorList>
    </citation>
    <scope>NUCLEOTIDE SEQUENCE [LARGE SCALE GENOMIC DNA]</scope>
    <source>
        <strain evidence="1 2">G-1-2-2</strain>
    </source>
</reference>
<keyword evidence="2" id="KW-1185">Reference proteome</keyword>
<gene>
    <name evidence="1" type="ORF">HHL11_24145</name>
</gene>
<name>A0A848HGR4_9BURK</name>
<sequence>MKGDFSRIGFDPSKHFSQVLLQQGRVTLDADPNEQGAILLHVIRTLARDLIGPCGGPADNLGFQLALDTTDASHPHLTIGAGRYYVDGILVENDSDCDYAAQPDFTAADDDPLLQRLASQSGEDFWLYLDVWERHVSAIEDDSIREPALGGPDTCSRAQVVWQVRALARDTLLKTLGDERDAAQQKLQDPNLTDDERAVLQARLDQLQQDLNGLSQANGQSGNDCTAGLDALTGLSDAHMVARLDPGQQIKDPCSIAPDALYRGAENQLYRVEIHRGSAAGVSPTFKWSRDNGSVATRWLGTEGNDLLVASSRGFTAGTWVELAADSNDFSGEPGLLVKLVKVDGDRLSVDPASIPADGSIALTASMTHAKVRRWDQAETDDITLDQGAVPLLEASDTQPNWITLEDGIQVQFTAGGSYRSGDYWLIPARVATGSIEWPHTVASSGDVEWQSEPPAGTQHHYAPLGFVGGNSDNRLSVSSSCLCQLRSINSCALANRDVVRPKQAPKPRVRPKSGATKRK</sequence>
<organism evidence="1 2">
    <name type="scientific">Ramlibacter agri</name>
    <dbReference type="NCBI Taxonomy" id="2728837"/>
    <lineage>
        <taxon>Bacteria</taxon>
        <taxon>Pseudomonadati</taxon>
        <taxon>Pseudomonadota</taxon>
        <taxon>Betaproteobacteria</taxon>
        <taxon>Burkholderiales</taxon>
        <taxon>Comamonadaceae</taxon>
        <taxon>Ramlibacter</taxon>
    </lineage>
</organism>
<dbReference type="AlphaFoldDB" id="A0A848HGR4"/>
<comment type="caution">
    <text evidence="1">The sequence shown here is derived from an EMBL/GenBank/DDBJ whole genome shotgun (WGS) entry which is preliminary data.</text>
</comment>
<dbReference type="RefSeq" id="WP_169421101.1">
    <property type="nucleotide sequence ID" value="NZ_JABBFX010000002.1"/>
</dbReference>
<dbReference type="EMBL" id="JABBFX010000002">
    <property type="protein sequence ID" value="NML46858.1"/>
    <property type="molecule type" value="Genomic_DNA"/>
</dbReference>
<dbReference type="InterPro" id="IPR045392">
    <property type="entry name" value="DUF6519"/>
</dbReference>
<dbReference type="Proteomes" id="UP000541185">
    <property type="component" value="Unassembled WGS sequence"/>
</dbReference>